<evidence type="ECO:0000313" key="2">
    <source>
        <dbReference type="EMBL" id="KAH6593342.1"/>
    </source>
</evidence>
<evidence type="ECO:0000256" key="1">
    <source>
        <dbReference type="SAM" id="Phobius"/>
    </source>
</evidence>
<accession>A0ABQ8F742</accession>
<comment type="caution">
    <text evidence="2">The sequence shown here is derived from an EMBL/GenBank/DDBJ whole genome shotgun (WGS) entry which is preliminary data.</text>
</comment>
<gene>
    <name evidence="2" type="ORF">BASA50_007550</name>
</gene>
<keyword evidence="1" id="KW-0812">Transmembrane</keyword>
<keyword evidence="3" id="KW-1185">Reference proteome</keyword>
<sequence length="442" mass="47416">MCHGPDHERCKHTEHSPFAQPLELLVAVKEPAIQYRPFAHLALLYQGTTSSIILKHRPSIIVLVALLLLWVLVSVIPPQCWDASTDYPSSHARLDLLFGQESSTDKARLVATSNKATPTGLFPILQGIQNMCNIGSIELHVTGGVKTTLEIQSMGAVDYPDLADVPPSISLAYLIESSQKSLAQLCNITTIIHANGTSVYIQTPHSTALTEQMVLVARLGLPNYLVGDDVLHLSTSLSNGIVNISPINSTLALGRLRINVDVGTINANGVTAESINMRTGAGAINLVANVTRDLYVEANTGYIQISAAFVEPLLPHTSQLARTAEIVSNGGWVRGSVSSYLELDVKSQAGPITLALNPQENSKTVTMNNAGVTNLNFAHEFHGRFIAQTSLGRAYVTGKDIHMDPTHFPFPGTLKGYVRDSSSRSGFVHASASVGVVSLDFA</sequence>
<evidence type="ECO:0000313" key="3">
    <source>
        <dbReference type="Proteomes" id="UP001648503"/>
    </source>
</evidence>
<dbReference type="EMBL" id="JAFCIX010000357">
    <property type="protein sequence ID" value="KAH6593342.1"/>
    <property type="molecule type" value="Genomic_DNA"/>
</dbReference>
<keyword evidence="1" id="KW-1133">Transmembrane helix</keyword>
<organism evidence="2 3">
    <name type="scientific">Batrachochytrium salamandrivorans</name>
    <dbReference type="NCBI Taxonomy" id="1357716"/>
    <lineage>
        <taxon>Eukaryota</taxon>
        <taxon>Fungi</taxon>
        <taxon>Fungi incertae sedis</taxon>
        <taxon>Chytridiomycota</taxon>
        <taxon>Chytridiomycota incertae sedis</taxon>
        <taxon>Chytridiomycetes</taxon>
        <taxon>Rhizophydiales</taxon>
        <taxon>Rhizophydiales incertae sedis</taxon>
        <taxon>Batrachochytrium</taxon>
    </lineage>
</organism>
<proteinExistence type="predicted"/>
<reference evidence="2 3" key="1">
    <citation type="submission" date="2021-02" db="EMBL/GenBank/DDBJ databases">
        <title>Variation within the Batrachochytrium salamandrivorans European outbreak.</title>
        <authorList>
            <person name="Kelly M."/>
            <person name="Pasmans F."/>
            <person name="Shea T.P."/>
            <person name="Munoz J.F."/>
            <person name="Carranza S."/>
            <person name="Cuomo C.A."/>
            <person name="Martel A."/>
        </authorList>
    </citation>
    <scope>NUCLEOTIDE SEQUENCE [LARGE SCALE GENOMIC DNA]</scope>
    <source>
        <strain evidence="2 3">AMFP18/2</strain>
    </source>
</reference>
<protein>
    <recommendedName>
        <fullName evidence="4">Adhesin domain-containing protein</fullName>
    </recommendedName>
</protein>
<keyword evidence="1" id="KW-0472">Membrane</keyword>
<evidence type="ECO:0008006" key="4">
    <source>
        <dbReference type="Google" id="ProtNLM"/>
    </source>
</evidence>
<dbReference type="Proteomes" id="UP001648503">
    <property type="component" value="Unassembled WGS sequence"/>
</dbReference>
<name>A0ABQ8F742_9FUNG</name>
<feature type="transmembrane region" description="Helical" evidence="1">
    <location>
        <begin position="60"/>
        <end position="77"/>
    </location>
</feature>